<feature type="region of interest" description="Disordered" evidence="2">
    <location>
        <begin position="335"/>
        <end position="363"/>
    </location>
</feature>
<feature type="compositionally biased region" description="Basic and acidic residues" evidence="2">
    <location>
        <begin position="335"/>
        <end position="354"/>
    </location>
</feature>
<dbReference type="Proteomes" id="UP000033066">
    <property type="component" value="Chromosome"/>
</dbReference>
<evidence type="ECO:0000313" key="5">
    <source>
        <dbReference type="Proteomes" id="UP000033066"/>
    </source>
</evidence>
<dbReference type="AlphaFoldDB" id="A0A0E3SIZ8"/>
<dbReference type="RefSeq" id="WP_048106822.1">
    <property type="nucleotide sequence ID" value="NZ_CP009517.1"/>
</dbReference>
<dbReference type="InterPro" id="IPR017896">
    <property type="entry name" value="4Fe4S_Fe-S-bd"/>
</dbReference>
<evidence type="ECO:0000313" key="4">
    <source>
        <dbReference type="EMBL" id="AKB81476.1"/>
    </source>
</evidence>
<keyword evidence="1" id="KW-0411">Iron-sulfur</keyword>
<dbReference type="GO" id="GO:0052693">
    <property type="term" value="F:epoxyqueuosine reductase activity"/>
    <property type="evidence" value="ECO:0007669"/>
    <property type="project" value="TreeGrafter"/>
</dbReference>
<dbReference type="EMBL" id="CP009517">
    <property type="protein sequence ID" value="AKB81476.1"/>
    <property type="molecule type" value="Genomic_DNA"/>
</dbReference>
<keyword evidence="5" id="KW-1185">Reference proteome</keyword>
<sequence length="363" mass="40328">MGEHTKDKSKIEKLTEELKEMALTLGAFKVGIATTETLAGGPPSADLTYVLPDAKSAIVFALAFDQSLIEPYFRKEEHKALDTNKVRTTTLANGVALEMAGFLQQYGYKAVPQIANFVYRQDSENWLLDMHPPISHRYLAVRSGIGHFGYSGNIITSEYGSAIVLASVVTDAELIPTEPLPEDENYCDECKICLAVCSSGYVDPLEKVTVTLGGKEFSYGKRRSNSRCFLVCGGLTGLNSSGKWSTWSPARFEIPKKDEDFIAALPKTIEAYLERPKIKGGFFICLIPGNRMEYTCSSCHFVCHPDKEIRKARYKMLTESGVVIQEPDGTLKAVSPEEAKKYVESMPPERRKQYESISEEQTV</sequence>
<dbReference type="HOGENOM" id="CLU_065301_0_0_2"/>
<keyword evidence="1" id="KW-0004">4Fe-4S</keyword>
<name>A0A0E3SIZ8_METBA</name>
<protein>
    <submittedName>
        <fullName evidence="4">Iron-sulfur cluster-binding protein</fullName>
    </submittedName>
</protein>
<evidence type="ECO:0000259" key="3">
    <source>
        <dbReference type="PROSITE" id="PS51379"/>
    </source>
</evidence>
<organism evidence="4 5">
    <name type="scientific">Methanosarcina barkeri 3</name>
    <dbReference type="NCBI Taxonomy" id="1434107"/>
    <lineage>
        <taxon>Archaea</taxon>
        <taxon>Methanobacteriati</taxon>
        <taxon>Methanobacteriota</taxon>
        <taxon>Stenosarchaea group</taxon>
        <taxon>Methanomicrobia</taxon>
        <taxon>Methanosarcinales</taxon>
        <taxon>Methanosarcinaceae</taxon>
        <taxon>Methanosarcina</taxon>
    </lineage>
</organism>
<gene>
    <name evidence="4" type="ORF">MSBR3_0898</name>
</gene>
<dbReference type="GeneID" id="24788391"/>
<dbReference type="GO" id="GO:0008616">
    <property type="term" value="P:tRNA queuosine(34) biosynthetic process"/>
    <property type="evidence" value="ECO:0007669"/>
    <property type="project" value="InterPro"/>
</dbReference>
<dbReference type="STRING" id="1434107.MSBR3_0898"/>
<reference evidence="4" key="1">
    <citation type="submission" date="2014-07" db="EMBL/GenBank/DDBJ databases">
        <title>Methanogenic archaea and the global carbon cycle.</title>
        <authorList>
            <person name="Henriksen J.R."/>
            <person name="Luke J."/>
            <person name="Reinhart S."/>
            <person name="Benedict M.N."/>
            <person name="Youngblut N.D."/>
            <person name="Metcalf M.E."/>
            <person name="Whitaker R.J."/>
            <person name="Metcalf W.W."/>
        </authorList>
    </citation>
    <scope>NUCLEOTIDE SEQUENCE [LARGE SCALE GENOMIC DNA]</scope>
    <source>
        <strain evidence="4">3</strain>
    </source>
</reference>
<accession>A0A0E3SIZ8</accession>
<dbReference type="PROSITE" id="PS51379">
    <property type="entry name" value="4FE4S_FER_2"/>
    <property type="match status" value="1"/>
</dbReference>
<keyword evidence="1" id="KW-0408">Iron</keyword>
<proteinExistence type="predicted"/>
<dbReference type="KEGG" id="mbak:MSBR3_0898"/>
<keyword evidence="1" id="KW-0479">Metal-binding</keyword>
<feature type="domain" description="4Fe-4S ferredoxin-type" evidence="3">
    <location>
        <begin position="178"/>
        <end position="207"/>
    </location>
</feature>
<evidence type="ECO:0000256" key="2">
    <source>
        <dbReference type="SAM" id="MobiDB-lite"/>
    </source>
</evidence>
<dbReference type="PANTHER" id="PTHR30002:SF4">
    <property type="entry name" value="EPOXYQUEUOSINE REDUCTASE"/>
    <property type="match status" value="1"/>
</dbReference>
<evidence type="ECO:0000256" key="1">
    <source>
        <dbReference type="ARBA" id="ARBA00022485"/>
    </source>
</evidence>
<dbReference type="GO" id="GO:0051539">
    <property type="term" value="F:4 iron, 4 sulfur cluster binding"/>
    <property type="evidence" value="ECO:0007669"/>
    <property type="project" value="UniProtKB-KW"/>
</dbReference>
<dbReference type="InterPro" id="IPR004453">
    <property type="entry name" value="QueG"/>
</dbReference>
<dbReference type="PANTHER" id="PTHR30002">
    <property type="entry name" value="EPOXYQUEUOSINE REDUCTASE"/>
    <property type="match status" value="1"/>
</dbReference>
<dbReference type="PATRIC" id="fig|1434107.4.peg.1183"/>
<dbReference type="OrthoDB" id="130074at2157"/>